<dbReference type="SMART" id="SM00382">
    <property type="entry name" value="AAA"/>
    <property type="match status" value="1"/>
</dbReference>
<reference evidence="6 7" key="1">
    <citation type="submission" date="2018-01" db="EMBL/GenBank/DDBJ databases">
        <title>Metagenomic assembled genomes from two thermal pools in the Uzon Caldera, Kamchatka, Russia.</title>
        <authorList>
            <person name="Wilkins L."/>
            <person name="Ettinger C."/>
        </authorList>
    </citation>
    <scope>NUCLEOTIDE SEQUENCE [LARGE SCALE GENOMIC DNA]</scope>
    <source>
        <strain evidence="6">ZAV-08</strain>
    </source>
</reference>
<dbReference type="SUPFAM" id="SSF52540">
    <property type="entry name" value="P-loop containing nucleoside triphosphate hydrolases"/>
    <property type="match status" value="1"/>
</dbReference>
<accession>A0A2N7PNI1</accession>
<dbReference type="SMART" id="SM01086">
    <property type="entry name" value="ClpB_D2-small"/>
    <property type="match status" value="1"/>
</dbReference>
<dbReference type="GO" id="GO:0016887">
    <property type="term" value="F:ATP hydrolysis activity"/>
    <property type="evidence" value="ECO:0007669"/>
    <property type="project" value="InterPro"/>
</dbReference>
<organism evidence="6 7">
    <name type="scientific">Thermodesulfobacterium geofontis</name>
    <dbReference type="NCBI Taxonomy" id="1295609"/>
    <lineage>
        <taxon>Bacteria</taxon>
        <taxon>Pseudomonadati</taxon>
        <taxon>Thermodesulfobacteriota</taxon>
        <taxon>Thermodesulfobacteria</taxon>
        <taxon>Thermodesulfobacteriales</taxon>
        <taxon>Thermodesulfobacteriaceae</taxon>
        <taxon>Thermodesulfobacterium</taxon>
    </lineage>
</organism>
<dbReference type="PANTHER" id="PTHR48102:SF7">
    <property type="entry name" value="ATP-DEPENDENT CLP PROTEASE ATP-BINDING SUBUNIT CLPX-LIKE, MITOCHONDRIAL"/>
    <property type="match status" value="1"/>
</dbReference>
<dbReference type="EMBL" id="PNIK01000059">
    <property type="protein sequence ID" value="PMP67073.1"/>
    <property type="molecule type" value="Genomic_DNA"/>
</dbReference>
<sequence>MLKTPKYKVEKIDSSKNYKIFYEFSLKPAELEAYLDEYIVGQKEAKTIIATKICTHFHKIKNFLLKPDKEDQTEFIKNNIFIIGPTGVGKTYMIKLIAKKIGVPFVKGDATKFSETGYVGGDIEDLIRDLYWEANGDLEKAQFGIVFLDEIDKIASSGETIGPDISRTGVQRALLKPLEETEVEIKIPQENYPLFEVSEPHGKIKRKKITLNTKYVLFIVSGAFQGLEEIIKKRIKKQGLGFISEIESKEEIKINYLKFVTPEDLVNYGFEREFVGRFPVIAIFEPLTEDELYEILANPNDPIVINKKRDFKVYEIDLAFTNDALREIAKIAYKENTGARALARILERILIPFERTLPSLSINFLGVTKEIVEDPYKVLTAISKSPYAYKWKENYYRALEDEKKRVENYLTHKQRLFSKDKLEITPKRLELIFKLYKEKDIELNRALEEVLSLWRQIKNYEMAFERKNFFKIIFTEDAVDTILEAVIKKNWGVFSYCESVVSKLEYSLNYLKEIHGKDVIYINSLAFKDPEKFIEKYLLI</sequence>
<dbReference type="InterPro" id="IPR027417">
    <property type="entry name" value="P-loop_NTPase"/>
</dbReference>
<comment type="caution">
    <text evidence="6">The sequence shown here is derived from an EMBL/GenBank/DDBJ whole genome shotgun (WGS) entry which is preliminary data.</text>
</comment>
<dbReference type="Pfam" id="PF07724">
    <property type="entry name" value="AAA_2"/>
    <property type="match status" value="1"/>
</dbReference>
<dbReference type="PANTHER" id="PTHR48102">
    <property type="entry name" value="ATP-DEPENDENT CLP PROTEASE ATP-BINDING SUBUNIT CLPX-LIKE, MITOCHONDRIAL-RELATED"/>
    <property type="match status" value="1"/>
</dbReference>
<dbReference type="InterPro" id="IPR050052">
    <property type="entry name" value="ATP-dep_Clp_protease_ClpX"/>
</dbReference>
<evidence type="ECO:0000259" key="4">
    <source>
        <dbReference type="SMART" id="SM00382"/>
    </source>
</evidence>
<evidence type="ECO:0000256" key="2">
    <source>
        <dbReference type="ARBA" id="ARBA00022840"/>
    </source>
</evidence>
<dbReference type="Gene3D" id="3.40.50.300">
    <property type="entry name" value="P-loop containing nucleotide triphosphate hydrolases"/>
    <property type="match status" value="1"/>
</dbReference>
<dbReference type="GO" id="GO:0005524">
    <property type="term" value="F:ATP binding"/>
    <property type="evidence" value="ECO:0007669"/>
    <property type="project" value="UniProtKB-KW"/>
</dbReference>
<dbReference type="Proteomes" id="UP000235460">
    <property type="component" value="Unassembled WGS sequence"/>
</dbReference>
<protein>
    <submittedName>
        <fullName evidence="6">ATPase</fullName>
    </submittedName>
</protein>
<proteinExistence type="predicted"/>
<keyword evidence="2" id="KW-0067">ATP-binding</keyword>
<evidence type="ECO:0000256" key="3">
    <source>
        <dbReference type="ARBA" id="ARBA00023186"/>
    </source>
</evidence>
<evidence type="ECO:0000313" key="6">
    <source>
        <dbReference type="EMBL" id="PMP67073.1"/>
    </source>
</evidence>
<dbReference type="Gene3D" id="1.10.8.60">
    <property type="match status" value="1"/>
</dbReference>
<dbReference type="AlphaFoldDB" id="A0A2N7PNI1"/>
<evidence type="ECO:0000256" key="1">
    <source>
        <dbReference type="ARBA" id="ARBA00022741"/>
    </source>
</evidence>
<dbReference type="GO" id="GO:0051603">
    <property type="term" value="P:proteolysis involved in protein catabolic process"/>
    <property type="evidence" value="ECO:0007669"/>
    <property type="project" value="TreeGrafter"/>
</dbReference>
<dbReference type="InterPro" id="IPR003959">
    <property type="entry name" value="ATPase_AAA_core"/>
</dbReference>
<evidence type="ECO:0000313" key="7">
    <source>
        <dbReference type="Proteomes" id="UP000235460"/>
    </source>
</evidence>
<feature type="domain" description="AAA+ ATPase" evidence="4">
    <location>
        <begin position="76"/>
        <end position="244"/>
    </location>
</feature>
<feature type="domain" description="Clp ATPase C-terminal" evidence="5">
    <location>
        <begin position="287"/>
        <end position="381"/>
    </location>
</feature>
<keyword evidence="1" id="KW-0547">Nucleotide-binding</keyword>
<dbReference type="InterPro" id="IPR003593">
    <property type="entry name" value="AAA+_ATPase"/>
</dbReference>
<dbReference type="InterPro" id="IPR019489">
    <property type="entry name" value="Clp_ATPase_C"/>
</dbReference>
<gene>
    <name evidence="6" type="ORF">C0190_03995</name>
</gene>
<name>A0A2N7PNI1_9BACT</name>
<evidence type="ECO:0000259" key="5">
    <source>
        <dbReference type="SMART" id="SM01086"/>
    </source>
</evidence>
<keyword evidence="3" id="KW-0143">Chaperone</keyword>
<dbReference type="Pfam" id="PF10431">
    <property type="entry name" value="ClpB_D2-small"/>
    <property type="match status" value="1"/>
</dbReference>